<sequence>MAKEEEQKNERLLLSKELIKNLDHMHSIRSLEKVLAGFSEHLKLNQIALSKSIIAATKASELATLNLDRFIKVREAEVERIVNAVIQNQKIFTEIGVMTAGMLSQIAKNNLGLESRISSIMDLSIPLHQFESSFNQEFLQNIHSEFSEVESEAEGLESLIRFFEAKISSLKKGSVSAQGFWLILRLYIAIIPTIALIISINQGKTNKQVAEDVSAIKEDLSAIKHAKEISNEFLGNLNELGERVFPLIEDLAISDKEEVLYIVKKKAPIRAKPKSDSDTLHRVYPNQIVNIISEEKRWFYVEYFDHIEALPKMGYIYKGNVTEFNK</sequence>
<dbReference type="Pfam" id="PF08239">
    <property type="entry name" value="SH3_3"/>
    <property type="match status" value="1"/>
</dbReference>
<gene>
    <name evidence="3" type="ORF">SAMN06265219_10149</name>
</gene>
<dbReference type="Proteomes" id="UP000317557">
    <property type="component" value="Unassembled WGS sequence"/>
</dbReference>
<evidence type="ECO:0000256" key="1">
    <source>
        <dbReference type="SAM" id="Phobius"/>
    </source>
</evidence>
<keyword evidence="1" id="KW-0812">Transmembrane</keyword>
<organism evidence="3 4">
    <name type="scientific">Gracilimonas mengyeensis</name>
    <dbReference type="NCBI Taxonomy" id="1302730"/>
    <lineage>
        <taxon>Bacteria</taxon>
        <taxon>Pseudomonadati</taxon>
        <taxon>Balneolota</taxon>
        <taxon>Balneolia</taxon>
        <taxon>Balneolales</taxon>
        <taxon>Balneolaceae</taxon>
        <taxon>Gracilimonas</taxon>
    </lineage>
</organism>
<reference evidence="3 4" key="1">
    <citation type="submission" date="2017-05" db="EMBL/GenBank/DDBJ databases">
        <authorList>
            <person name="Varghese N."/>
            <person name="Submissions S."/>
        </authorList>
    </citation>
    <scope>NUCLEOTIDE SEQUENCE [LARGE SCALE GENOMIC DNA]</scope>
    <source>
        <strain evidence="3 4">DSM 21985</strain>
    </source>
</reference>
<name>A0A521ACA3_9BACT</name>
<accession>A0A521ACA3</accession>
<feature type="transmembrane region" description="Helical" evidence="1">
    <location>
        <begin position="179"/>
        <end position="198"/>
    </location>
</feature>
<evidence type="ECO:0000259" key="2">
    <source>
        <dbReference type="Pfam" id="PF08239"/>
    </source>
</evidence>
<keyword evidence="1" id="KW-1133">Transmembrane helix</keyword>
<proteinExistence type="predicted"/>
<dbReference type="InterPro" id="IPR003646">
    <property type="entry name" value="SH3-like_bac-type"/>
</dbReference>
<feature type="domain" description="SH3b" evidence="2">
    <location>
        <begin position="268"/>
        <end position="321"/>
    </location>
</feature>
<dbReference type="RefSeq" id="WP_142452585.1">
    <property type="nucleotide sequence ID" value="NZ_FXTP01000001.1"/>
</dbReference>
<protein>
    <submittedName>
        <fullName evidence="3">SH3 domain-containing protein</fullName>
    </submittedName>
</protein>
<dbReference type="EMBL" id="FXTP01000001">
    <property type="protein sequence ID" value="SMO32439.1"/>
    <property type="molecule type" value="Genomic_DNA"/>
</dbReference>
<evidence type="ECO:0000313" key="3">
    <source>
        <dbReference type="EMBL" id="SMO32439.1"/>
    </source>
</evidence>
<evidence type="ECO:0000313" key="4">
    <source>
        <dbReference type="Proteomes" id="UP000317557"/>
    </source>
</evidence>
<dbReference type="OrthoDB" id="8479979at2"/>
<keyword evidence="4" id="KW-1185">Reference proteome</keyword>
<keyword evidence="1" id="KW-0472">Membrane</keyword>
<dbReference type="Gene3D" id="2.30.30.40">
    <property type="entry name" value="SH3 Domains"/>
    <property type="match status" value="1"/>
</dbReference>
<dbReference type="AlphaFoldDB" id="A0A521ACA3"/>